<dbReference type="Proteomes" id="UP001498421">
    <property type="component" value="Unassembled WGS sequence"/>
</dbReference>
<feature type="region of interest" description="Disordered" evidence="1">
    <location>
        <begin position="309"/>
        <end position="359"/>
    </location>
</feature>
<organism evidence="2 3">
    <name type="scientific">Neonectria magnoliae</name>
    <dbReference type="NCBI Taxonomy" id="2732573"/>
    <lineage>
        <taxon>Eukaryota</taxon>
        <taxon>Fungi</taxon>
        <taxon>Dikarya</taxon>
        <taxon>Ascomycota</taxon>
        <taxon>Pezizomycotina</taxon>
        <taxon>Sordariomycetes</taxon>
        <taxon>Hypocreomycetidae</taxon>
        <taxon>Hypocreales</taxon>
        <taxon>Nectriaceae</taxon>
        <taxon>Neonectria</taxon>
    </lineage>
</organism>
<proteinExistence type="predicted"/>
<evidence type="ECO:0000256" key="1">
    <source>
        <dbReference type="SAM" id="MobiDB-lite"/>
    </source>
</evidence>
<feature type="compositionally biased region" description="Polar residues" evidence="1">
    <location>
        <begin position="114"/>
        <end position="127"/>
    </location>
</feature>
<reference evidence="2 3" key="1">
    <citation type="journal article" date="2025" name="Microbiol. Resour. Announc.">
        <title>Draft genome sequences for Neonectria magnoliae and Neonectria punicea, canker pathogens of Liriodendron tulipifera and Acer saccharum in West Virginia.</title>
        <authorList>
            <person name="Petronek H.M."/>
            <person name="Kasson M.T."/>
            <person name="Metheny A.M."/>
            <person name="Stauder C.M."/>
            <person name="Lovett B."/>
            <person name="Lynch S.C."/>
            <person name="Garnas J.R."/>
            <person name="Kasson L.R."/>
            <person name="Stajich J.E."/>
        </authorList>
    </citation>
    <scope>NUCLEOTIDE SEQUENCE [LARGE SCALE GENOMIC DNA]</scope>
    <source>
        <strain evidence="2 3">NRRL 64651</strain>
    </source>
</reference>
<feature type="compositionally biased region" description="Basic residues" evidence="1">
    <location>
        <begin position="79"/>
        <end position="90"/>
    </location>
</feature>
<dbReference type="EMBL" id="JAZAVK010000031">
    <property type="protein sequence ID" value="KAK7429225.1"/>
    <property type="molecule type" value="Genomic_DNA"/>
</dbReference>
<name>A0ABR1I6Q6_9HYPO</name>
<feature type="region of interest" description="Disordered" evidence="1">
    <location>
        <begin position="172"/>
        <end position="191"/>
    </location>
</feature>
<evidence type="ECO:0000313" key="3">
    <source>
        <dbReference type="Proteomes" id="UP001498421"/>
    </source>
</evidence>
<keyword evidence="3" id="KW-1185">Reference proteome</keyword>
<feature type="compositionally biased region" description="Basic and acidic residues" evidence="1">
    <location>
        <begin position="38"/>
        <end position="50"/>
    </location>
</feature>
<evidence type="ECO:0000313" key="2">
    <source>
        <dbReference type="EMBL" id="KAK7429225.1"/>
    </source>
</evidence>
<sequence>MNPRAATFTPGSSSPEPSVDGNQPERFRPVPTGPRSWQPKDRGRPPKPDALDPDNYDTMFPTLATPAASSPDPSERTSSKKLRKKKKQKKLTADNEEPSEPGPAVKPSPESPGSMVSDTPNQTTEDNATIKKPPSELPDPIVDASSHDGSRQAEFPEPPLPAPTIKSKLDTKEAQAAPFMPPTPRPDHELPVTRNSELVPYSSGPTLPMNIAPQQRPPMVQSQFYPNVMVPGLALPMPAPMPGYYYPQQCTPYPAVYVTTPPIVWQPAFTPIPAKVCTDHPSQACQQPGYWEGQLGIQSVHGSSLRVESGSSFFEASRRQKGSRPSSRTKRRSTDFRRTHQLGNQGAIPRPASTAGHKTQVEVLKSKYRAKSSSPIKSAPKQQVLLDFPDQSMGQGYILPASIRPGAAGEHQASMSANSNEQIFHQHLQQKLEGEEAFKQVRGLEASQTASDGREISVVGEGNRKADQVDSPIPQDQLLHITTPSTDDALRLPPIGPPVNAPKAPASQRRVTQGALAFPYPPLSGSPAENGAWSQSKRWMSQETKERVAFQKMLVNLHYMGADKSPFVPQSPAELTAFKLKVAECEKLKLMREVAKRMAKVDCKILAVHKDRKVESLSGLLGGKQFRDKLSPVFAAVHCFNKELPTEETSRVDWPSLAELKEEGDKRASRYGRYFPLPRLNVIAARFPSEDRDNAFHPDGTIRWEKKAVKLGIREIMPVAADLEGKAVEPAVELRQEELPMPLQLILEHIDSTQEDYEQKLHEEETGKQDES</sequence>
<feature type="compositionally biased region" description="Pro residues" evidence="1">
    <location>
        <begin position="100"/>
        <end position="110"/>
    </location>
</feature>
<protein>
    <submittedName>
        <fullName evidence="2">Uncharacterized protein</fullName>
    </submittedName>
</protein>
<accession>A0ABR1I6Q6</accession>
<comment type="caution">
    <text evidence="2">The sequence shown here is derived from an EMBL/GenBank/DDBJ whole genome shotgun (WGS) entry which is preliminary data.</text>
</comment>
<gene>
    <name evidence="2" type="ORF">QQZ08_004235</name>
</gene>
<feature type="compositionally biased region" description="Basic residues" evidence="1">
    <location>
        <begin position="319"/>
        <end position="331"/>
    </location>
</feature>
<feature type="region of interest" description="Disordered" evidence="1">
    <location>
        <begin position="1"/>
        <end position="165"/>
    </location>
</feature>